<dbReference type="PANTHER" id="PTHR47074:SF11">
    <property type="entry name" value="REVERSE TRANSCRIPTASE-LIKE PROTEIN"/>
    <property type="match status" value="1"/>
</dbReference>
<dbReference type="CDD" id="cd06222">
    <property type="entry name" value="RNase_H_like"/>
    <property type="match status" value="1"/>
</dbReference>
<dbReference type="AlphaFoldDB" id="A0A2U1Q8J6"/>
<protein>
    <recommendedName>
        <fullName evidence="5">Reverse transcriptase domain, Reverse transcriptase zinc-binding domain protein</fullName>
    </recommendedName>
</protein>
<gene>
    <name evidence="3" type="ORF">CTI12_AA059940</name>
</gene>
<dbReference type="InterPro" id="IPR026960">
    <property type="entry name" value="RVT-Znf"/>
</dbReference>
<dbReference type="Pfam" id="PF13456">
    <property type="entry name" value="RVT_3"/>
    <property type="match status" value="1"/>
</dbReference>
<dbReference type="GO" id="GO:0004523">
    <property type="term" value="F:RNA-DNA hybrid ribonuclease activity"/>
    <property type="evidence" value="ECO:0007669"/>
    <property type="project" value="InterPro"/>
</dbReference>
<dbReference type="PANTHER" id="PTHR47074">
    <property type="entry name" value="BNAC02G40300D PROTEIN"/>
    <property type="match status" value="1"/>
</dbReference>
<organism evidence="3 4">
    <name type="scientific">Artemisia annua</name>
    <name type="common">Sweet wormwood</name>
    <dbReference type="NCBI Taxonomy" id="35608"/>
    <lineage>
        <taxon>Eukaryota</taxon>
        <taxon>Viridiplantae</taxon>
        <taxon>Streptophyta</taxon>
        <taxon>Embryophyta</taxon>
        <taxon>Tracheophyta</taxon>
        <taxon>Spermatophyta</taxon>
        <taxon>Magnoliopsida</taxon>
        <taxon>eudicotyledons</taxon>
        <taxon>Gunneridae</taxon>
        <taxon>Pentapetalae</taxon>
        <taxon>asterids</taxon>
        <taxon>campanulids</taxon>
        <taxon>Asterales</taxon>
        <taxon>Asteraceae</taxon>
        <taxon>Asteroideae</taxon>
        <taxon>Anthemideae</taxon>
        <taxon>Artemisiinae</taxon>
        <taxon>Artemisia</taxon>
    </lineage>
</organism>
<evidence type="ECO:0008006" key="5">
    <source>
        <dbReference type="Google" id="ProtNLM"/>
    </source>
</evidence>
<dbReference type="InterPro" id="IPR044730">
    <property type="entry name" value="RNase_H-like_dom_plant"/>
</dbReference>
<evidence type="ECO:0000313" key="3">
    <source>
        <dbReference type="EMBL" id="PWA94334.1"/>
    </source>
</evidence>
<dbReference type="OrthoDB" id="1906820at2759"/>
<proteinExistence type="predicted"/>
<dbReference type="InterPro" id="IPR002156">
    <property type="entry name" value="RNaseH_domain"/>
</dbReference>
<dbReference type="STRING" id="35608.A0A2U1Q8J6"/>
<dbReference type="Proteomes" id="UP000245207">
    <property type="component" value="Unassembled WGS sequence"/>
</dbReference>
<sequence length="322" mass="36912">MSVWNRVMSLNVPSKAKHLLWRMSQDLLPDSTIIHNQLVRPTDKGCFSCDSVDGGYTHTLIRCEYARAVWFGCPLGIIQVHENPVISLNVLATDLCTKLDRDTLAIWAMVAWGIWYNRQSRCQRKRGYGPIKLIEKVARELEEFQKRNSYVKSLKKLAFRKTIWLAPPTGWVKINCSLCQFSNDDFGIGCVIRDDMGDVLGSFVDRLTPKKKDGDEKTTILDEEKAILEGFMFGLSMGFRAIILESDHKGMVEKVQSNKWKISKEVELIKKIRPEDLIFHVSQVSRDDNRLARSVAWIAQEFSKCTVWIDELPLGVNNKDMV</sequence>
<name>A0A2U1Q8J6_ARTAN</name>
<dbReference type="EMBL" id="PKPP01000321">
    <property type="protein sequence ID" value="PWA94334.1"/>
    <property type="molecule type" value="Genomic_DNA"/>
</dbReference>
<evidence type="ECO:0000313" key="4">
    <source>
        <dbReference type="Proteomes" id="UP000245207"/>
    </source>
</evidence>
<keyword evidence="4" id="KW-1185">Reference proteome</keyword>
<comment type="caution">
    <text evidence="3">The sequence shown here is derived from an EMBL/GenBank/DDBJ whole genome shotgun (WGS) entry which is preliminary data.</text>
</comment>
<evidence type="ECO:0000259" key="2">
    <source>
        <dbReference type="Pfam" id="PF13966"/>
    </source>
</evidence>
<dbReference type="GO" id="GO:0003676">
    <property type="term" value="F:nucleic acid binding"/>
    <property type="evidence" value="ECO:0007669"/>
    <property type="project" value="InterPro"/>
</dbReference>
<accession>A0A2U1Q8J6</accession>
<evidence type="ECO:0000259" key="1">
    <source>
        <dbReference type="Pfam" id="PF13456"/>
    </source>
</evidence>
<feature type="domain" description="Reverse transcriptase zinc-binding" evidence="2">
    <location>
        <begin position="4"/>
        <end position="70"/>
    </location>
</feature>
<dbReference type="InterPro" id="IPR052929">
    <property type="entry name" value="RNase_H-like_EbsB-rel"/>
</dbReference>
<dbReference type="Pfam" id="PF13966">
    <property type="entry name" value="zf-RVT"/>
    <property type="match status" value="1"/>
</dbReference>
<reference evidence="3 4" key="1">
    <citation type="journal article" date="2018" name="Mol. Plant">
        <title>The genome of Artemisia annua provides insight into the evolution of Asteraceae family and artemisinin biosynthesis.</title>
        <authorList>
            <person name="Shen Q."/>
            <person name="Zhang L."/>
            <person name="Liao Z."/>
            <person name="Wang S."/>
            <person name="Yan T."/>
            <person name="Shi P."/>
            <person name="Liu M."/>
            <person name="Fu X."/>
            <person name="Pan Q."/>
            <person name="Wang Y."/>
            <person name="Lv Z."/>
            <person name="Lu X."/>
            <person name="Zhang F."/>
            <person name="Jiang W."/>
            <person name="Ma Y."/>
            <person name="Chen M."/>
            <person name="Hao X."/>
            <person name="Li L."/>
            <person name="Tang Y."/>
            <person name="Lv G."/>
            <person name="Zhou Y."/>
            <person name="Sun X."/>
            <person name="Brodelius P.E."/>
            <person name="Rose J.K.C."/>
            <person name="Tang K."/>
        </authorList>
    </citation>
    <scope>NUCLEOTIDE SEQUENCE [LARGE SCALE GENOMIC DNA]</scope>
    <source>
        <strain evidence="4">cv. Huhao1</strain>
        <tissue evidence="3">Leaf</tissue>
    </source>
</reference>
<feature type="domain" description="RNase H type-1" evidence="1">
    <location>
        <begin position="184"/>
        <end position="296"/>
    </location>
</feature>